<dbReference type="AlphaFoldDB" id="A0A8J3PW73"/>
<reference evidence="2 3" key="1">
    <citation type="submission" date="2021-01" db="EMBL/GenBank/DDBJ databases">
        <title>Whole genome shotgun sequence of Planotetraspora kaengkrachanensis NBRC 104272.</title>
        <authorList>
            <person name="Komaki H."/>
            <person name="Tamura T."/>
        </authorList>
    </citation>
    <scope>NUCLEOTIDE SEQUENCE [LARGE SCALE GENOMIC DNA]</scope>
    <source>
        <strain evidence="2 3">NBRC 104272</strain>
    </source>
</reference>
<gene>
    <name evidence="2" type="ORF">Pka01_53460</name>
</gene>
<dbReference type="EMBL" id="BONV01000028">
    <property type="protein sequence ID" value="GIG82219.1"/>
    <property type="molecule type" value="Genomic_DNA"/>
</dbReference>
<dbReference type="RefSeq" id="WP_203885573.1">
    <property type="nucleotide sequence ID" value="NZ_BAABHH010000003.1"/>
</dbReference>
<feature type="region of interest" description="Disordered" evidence="1">
    <location>
        <begin position="1"/>
        <end position="32"/>
    </location>
</feature>
<dbReference type="Proteomes" id="UP000630097">
    <property type="component" value="Unassembled WGS sequence"/>
</dbReference>
<evidence type="ECO:0008006" key="4">
    <source>
        <dbReference type="Google" id="ProtNLM"/>
    </source>
</evidence>
<evidence type="ECO:0000256" key="1">
    <source>
        <dbReference type="SAM" id="MobiDB-lite"/>
    </source>
</evidence>
<dbReference type="Pfam" id="PF11387">
    <property type="entry name" value="DUF2795"/>
    <property type="match status" value="1"/>
</dbReference>
<accession>A0A8J3PW73</accession>
<sequence>MSIQRGGAEHAPRLGRDREHGPGGGIGITPADVERRGNLAKWLSDARFPADGHDLLTHAGAKNAPDAVLQALRDLPDLRYQNVGQVAEALGLGVERHHQ</sequence>
<name>A0A8J3PW73_9ACTN</name>
<evidence type="ECO:0000313" key="3">
    <source>
        <dbReference type="Proteomes" id="UP000630097"/>
    </source>
</evidence>
<proteinExistence type="predicted"/>
<dbReference type="InterPro" id="IPR021527">
    <property type="entry name" value="DUF2795"/>
</dbReference>
<protein>
    <recommendedName>
        <fullName evidence="4">DUF2795 domain-containing protein</fullName>
    </recommendedName>
</protein>
<comment type="caution">
    <text evidence="2">The sequence shown here is derived from an EMBL/GenBank/DDBJ whole genome shotgun (WGS) entry which is preliminary data.</text>
</comment>
<evidence type="ECO:0000313" key="2">
    <source>
        <dbReference type="EMBL" id="GIG82219.1"/>
    </source>
</evidence>
<feature type="compositionally biased region" description="Basic and acidic residues" evidence="1">
    <location>
        <begin position="7"/>
        <end position="21"/>
    </location>
</feature>
<organism evidence="2 3">
    <name type="scientific">Planotetraspora kaengkrachanensis</name>
    <dbReference type="NCBI Taxonomy" id="575193"/>
    <lineage>
        <taxon>Bacteria</taxon>
        <taxon>Bacillati</taxon>
        <taxon>Actinomycetota</taxon>
        <taxon>Actinomycetes</taxon>
        <taxon>Streptosporangiales</taxon>
        <taxon>Streptosporangiaceae</taxon>
        <taxon>Planotetraspora</taxon>
    </lineage>
</organism>
<keyword evidence="3" id="KW-1185">Reference proteome</keyword>